<dbReference type="AlphaFoldDB" id="A0AAV0E1M3"/>
<comment type="caution">
    <text evidence="2">The sequence shown here is derived from an EMBL/GenBank/DDBJ whole genome shotgun (WGS) entry which is preliminary data.</text>
</comment>
<feature type="compositionally biased region" description="Basic residues" evidence="1">
    <location>
        <begin position="653"/>
        <end position="664"/>
    </location>
</feature>
<organism evidence="2 3">
    <name type="scientific">Cuscuta epithymum</name>
    <dbReference type="NCBI Taxonomy" id="186058"/>
    <lineage>
        <taxon>Eukaryota</taxon>
        <taxon>Viridiplantae</taxon>
        <taxon>Streptophyta</taxon>
        <taxon>Embryophyta</taxon>
        <taxon>Tracheophyta</taxon>
        <taxon>Spermatophyta</taxon>
        <taxon>Magnoliopsida</taxon>
        <taxon>eudicotyledons</taxon>
        <taxon>Gunneridae</taxon>
        <taxon>Pentapetalae</taxon>
        <taxon>asterids</taxon>
        <taxon>lamiids</taxon>
        <taxon>Solanales</taxon>
        <taxon>Convolvulaceae</taxon>
        <taxon>Cuscuteae</taxon>
        <taxon>Cuscuta</taxon>
        <taxon>Cuscuta subgen. Cuscuta</taxon>
    </lineage>
</organism>
<proteinExistence type="predicted"/>
<gene>
    <name evidence="2" type="ORF">CEPIT_LOCUS20810</name>
</gene>
<feature type="compositionally biased region" description="Polar residues" evidence="1">
    <location>
        <begin position="229"/>
        <end position="258"/>
    </location>
</feature>
<dbReference type="Proteomes" id="UP001152523">
    <property type="component" value="Unassembled WGS sequence"/>
</dbReference>
<protein>
    <submittedName>
        <fullName evidence="2">Uncharacterized protein</fullName>
    </submittedName>
</protein>
<feature type="region of interest" description="Disordered" evidence="1">
    <location>
        <begin position="186"/>
        <end position="292"/>
    </location>
</feature>
<reference evidence="2" key="1">
    <citation type="submission" date="2022-07" db="EMBL/GenBank/DDBJ databases">
        <authorList>
            <person name="Macas J."/>
            <person name="Novak P."/>
            <person name="Neumann P."/>
        </authorList>
    </citation>
    <scope>NUCLEOTIDE SEQUENCE</scope>
</reference>
<feature type="region of interest" description="Disordered" evidence="1">
    <location>
        <begin position="653"/>
        <end position="675"/>
    </location>
</feature>
<keyword evidence="3" id="KW-1185">Reference proteome</keyword>
<feature type="region of interest" description="Disordered" evidence="1">
    <location>
        <begin position="41"/>
        <end position="60"/>
    </location>
</feature>
<name>A0AAV0E1M3_9ASTE</name>
<feature type="region of interest" description="Disordered" evidence="1">
    <location>
        <begin position="161"/>
        <end position="180"/>
    </location>
</feature>
<sequence length="675" mass="77112">MGFRQPHHRQKLLFNDNTQYSVETTGNPNQELWNHHSHTRLLSGRGTRKGSLPSKPGISLNQYYEPQISNTTRQRPNRRIWSPEYPANYYTLEPVYWNGTRAYLHNFWSPEYHTRQHPLRRSRTPAYHTRAYTNDLWNPPARPEARKNSIWDRGYAHQRQLVRHPNHHPPIQTKKSEDGWRLVKYRGRRNPKYPPQTLQAPSQPDSKNKRGTGSANRYRSLRIEDENPYAQSSESEVESDSTPSIFDSQTFRGISNIINERRTKSEGRNLSVADRGGQRRRPENSSVPPFCSTTGLAAIKPATDNLSADNIQSTGKSKLTWADVLKGAKDKMDKTDGPEIVSNKGPLSIAISSSQLAGILQSVDRASTSGLEKICSKELATTYVNDEFTDDLLNESQKYSFFGESGFDSVKIGNTSFKFAVRDTDLVLFQLKKSILHKIHIKIDLVSEIIGFISQIANTVPKNFGTKKRFEDITISVKISRAGSYVRMEKYKGSFIQIPMGHHNSSLYIFLNILTNFVGISKTVPDDSISLLHGNEQQTEDPTSISKLIFNYQIQTGDTKNTHAINFGKQPELPLIQAYSDASDDFDYSDDSLFTDDFLGHATESDRRPPISYPEEIRKSKFNTAICHKANFITSENCLPTENLNTQLKIYRKSQKNKRRHSMKTRSQTRDFPWD</sequence>
<accession>A0AAV0E1M3</accession>
<evidence type="ECO:0000313" key="2">
    <source>
        <dbReference type="EMBL" id="CAH9114676.1"/>
    </source>
</evidence>
<evidence type="ECO:0000256" key="1">
    <source>
        <dbReference type="SAM" id="MobiDB-lite"/>
    </source>
</evidence>
<dbReference type="EMBL" id="CAMAPF010000231">
    <property type="protein sequence ID" value="CAH9114676.1"/>
    <property type="molecule type" value="Genomic_DNA"/>
</dbReference>
<evidence type="ECO:0000313" key="3">
    <source>
        <dbReference type="Proteomes" id="UP001152523"/>
    </source>
</evidence>
<feature type="compositionally biased region" description="Polar residues" evidence="1">
    <location>
        <begin position="196"/>
        <end position="217"/>
    </location>
</feature>